<dbReference type="EMBL" id="MTEI01000001">
    <property type="protein sequence ID" value="OQW89699.1"/>
    <property type="molecule type" value="Genomic_DNA"/>
</dbReference>
<proteinExistence type="predicted"/>
<protein>
    <submittedName>
        <fullName evidence="1">Uncharacterized protein</fullName>
    </submittedName>
</protein>
<sequence length="69" mass="7587">MCPSAVWPRTLLAKGIDCGCLDRWGGFTQTDSLGHIGANVQTKMLAGWVHLFLDENHSSRKLHSLIVVP</sequence>
<name>A0A1W9KYC3_9BURK</name>
<reference evidence="1 2" key="1">
    <citation type="submission" date="2017-01" db="EMBL/GenBank/DDBJ databases">
        <title>Novel large sulfur bacteria in the metagenomes of groundwater-fed chemosynthetic microbial mats in the Lake Huron basin.</title>
        <authorList>
            <person name="Sharrar A.M."/>
            <person name="Flood B.E."/>
            <person name="Bailey J.V."/>
            <person name="Jones D.S."/>
            <person name="Biddanda B."/>
            <person name="Ruberg S.A."/>
            <person name="Marcus D.N."/>
            <person name="Dick G.J."/>
        </authorList>
    </citation>
    <scope>NUCLEOTIDE SEQUENCE [LARGE SCALE GENOMIC DNA]</scope>
    <source>
        <strain evidence="1">A7</strain>
    </source>
</reference>
<gene>
    <name evidence="1" type="ORF">BWK72_00095</name>
</gene>
<comment type="caution">
    <text evidence="1">The sequence shown here is derived from an EMBL/GenBank/DDBJ whole genome shotgun (WGS) entry which is preliminary data.</text>
</comment>
<dbReference type="AlphaFoldDB" id="A0A1W9KYC3"/>
<accession>A0A1W9KYC3</accession>
<dbReference type="Proteomes" id="UP000192505">
    <property type="component" value="Unassembled WGS sequence"/>
</dbReference>
<evidence type="ECO:0000313" key="2">
    <source>
        <dbReference type="Proteomes" id="UP000192505"/>
    </source>
</evidence>
<organism evidence="1 2">
    <name type="scientific">Rhodoferax ferrireducens</name>
    <dbReference type="NCBI Taxonomy" id="192843"/>
    <lineage>
        <taxon>Bacteria</taxon>
        <taxon>Pseudomonadati</taxon>
        <taxon>Pseudomonadota</taxon>
        <taxon>Betaproteobacteria</taxon>
        <taxon>Burkholderiales</taxon>
        <taxon>Comamonadaceae</taxon>
        <taxon>Rhodoferax</taxon>
    </lineage>
</organism>
<evidence type="ECO:0000313" key="1">
    <source>
        <dbReference type="EMBL" id="OQW89699.1"/>
    </source>
</evidence>